<keyword evidence="2" id="KW-1185">Reference proteome</keyword>
<reference evidence="1 2" key="1">
    <citation type="submission" date="2019-03" db="EMBL/GenBank/DDBJ databases">
        <title>Genomic Encyclopedia of Type Strains, Phase IV (KMG-IV): sequencing the most valuable type-strain genomes for metagenomic binning, comparative biology and taxonomic classification.</title>
        <authorList>
            <person name="Goeker M."/>
        </authorList>
    </citation>
    <scope>NUCLEOTIDE SEQUENCE [LARGE SCALE GENOMIC DNA]</scope>
    <source>
        <strain evidence="1 2">DSM 19345</strain>
    </source>
</reference>
<dbReference type="Pfam" id="PF11367">
    <property type="entry name" value="Tail_completion_gp17"/>
    <property type="match status" value="1"/>
</dbReference>
<proteinExistence type="predicted"/>
<dbReference type="EMBL" id="SMAK01000023">
    <property type="protein sequence ID" value="TCT02821.1"/>
    <property type="molecule type" value="Genomic_DNA"/>
</dbReference>
<dbReference type="InterPro" id="IPR053745">
    <property type="entry name" value="Viral_Tail_Comp_sf"/>
</dbReference>
<evidence type="ECO:0000313" key="2">
    <source>
        <dbReference type="Proteomes" id="UP000295678"/>
    </source>
</evidence>
<dbReference type="Proteomes" id="UP000295678">
    <property type="component" value="Unassembled WGS sequence"/>
</dbReference>
<sequence length="133" mass="13928">MSAALALQAALFAALRGDALLAGLTGGRIHDAPPQNSGFPHLVLADLASVDASDSAHTGAEHVATFLVWSRAGGRRETLEILGAMTACLDGAALPLDGHHLVSLAVERTETRREPDGRTFRGLLRLRAVTEAQ</sequence>
<gene>
    <name evidence="1" type="ORF">EDC22_1235</name>
</gene>
<accession>A0A4R3LRA5</accession>
<evidence type="ECO:0000313" key="1">
    <source>
        <dbReference type="EMBL" id="TCT02821.1"/>
    </source>
</evidence>
<organism evidence="1 2">
    <name type="scientific">Tepidamorphus gemmatus</name>
    <dbReference type="NCBI Taxonomy" id="747076"/>
    <lineage>
        <taxon>Bacteria</taxon>
        <taxon>Pseudomonadati</taxon>
        <taxon>Pseudomonadota</taxon>
        <taxon>Alphaproteobacteria</taxon>
        <taxon>Hyphomicrobiales</taxon>
        <taxon>Tepidamorphaceae</taxon>
        <taxon>Tepidamorphus</taxon>
    </lineage>
</organism>
<dbReference type="AlphaFoldDB" id="A0A4R3LRA5"/>
<dbReference type="Gene3D" id="3.30.2000.30">
    <property type="match status" value="1"/>
</dbReference>
<name>A0A4R3LRA5_9HYPH</name>
<comment type="caution">
    <text evidence="1">The sequence shown here is derived from an EMBL/GenBank/DDBJ whole genome shotgun (WGS) entry which is preliminary data.</text>
</comment>
<protein>
    <submittedName>
        <fullName evidence="1">Uncharacterized protein DUF3168</fullName>
    </submittedName>
</protein>
<dbReference type="InterPro" id="IPR021508">
    <property type="entry name" value="Gp17-like"/>
</dbReference>
<dbReference type="RefSeq" id="WP_165926971.1">
    <property type="nucleotide sequence ID" value="NZ_SMAK01000023.1"/>
</dbReference>